<dbReference type="InterPro" id="IPR004171">
    <property type="entry name" value="cAMP_dep_PKI"/>
</dbReference>
<gene>
    <name evidence="5" type="ORF">ONB1V03_LOCUS4309</name>
</gene>
<keyword evidence="6" id="KW-1185">Reference proteome</keyword>
<comment type="function">
    <text evidence="1">Extremely potent competitive inhibitor of cAMP-dependent protein kinase activity, this protein interacts with the catalytic subunit of the enzyme after the cAMP-induced dissociation of its regulatory chains.</text>
</comment>
<evidence type="ECO:0000313" key="6">
    <source>
        <dbReference type="Proteomes" id="UP000728032"/>
    </source>
</evidence>
<evidence type="ECO:0000313" key="5">
    <source>
        <dbReference type="EMBL" id="CAD7643766.1"/>
    </source>
</evidence>
<feature type="region of interest" description="Disordered" evidence="4">
    <location>
        <begin position="1"/>
        <end position="82"/>
    </location>
</feature>
<dbReference type="OrthoDB" id="6380180at2759"/>
<comment type="similarity">
    <text evidence="2">Belongs to the PKI family.</text>
</comment>
<feature type="compositionally biased region" description="Low complexity" evidence="4">
    <location>
        <begin position="1"/>
        <end position="28"/>
    </location>
</feature>
<dbReference type="EMBL" id="CAJPVJ010001461">
    <property type="protein sequence ID" value="CAG2164760.1"/>
    <property type="molecule type" value="Genomic_DNA"/>
</dbReference>
<evidence type="ECO:0000256" key="1">
    <source>
        <dbReference type="ARBA" id="ARBA00002844"/>
    </source>
</evidence>
<dbReference type="Pfam" id="PF02827">
    <property type="entry name" value="PKI"/>
    <property type="match status" value="1"/>
</dbReference>
<protein>
    <submittedName>
        <fullName evidence="5">Uncharacterized protein</fullName>
    </submittedName>
</protein>
<dbReference type="Proteomes" id="UP000728032">
    <property type="component" value="Unassembled WGS sequence"/>
</dbReference>
<dbReference type="PANTHER" id="PTHR15416">
    <property type="entry name" value="CAMP-DEPENDENT PROTEIN KINASE INHIBITOR/PKI"/>
    <property type="match status" value="1"/>
</dbReference>
<name>A0A7R9LND8_9ACAR</name>
<keyword evidence="3" id="KW-0649">Protein kinase inhibitor</keyword>
<proteinExistence type="inferred from homology"/>
<dbReference type="AlphaFoldDB" id="A0A7R9LND8"/>
<dbReference type="EMBL" id="OC916286">
    <property type="protein sequence ID" value="CAD7643766.1"/>
    <property type="molecule type" value="Genomic_DNA"/>
</dbReference>
<accession>A0A7R9LND8</accession>
<evidence type="ECO:0000256" key="3">
    <source>
        <dbReference type="ARBA" id="ARBA00023013"/>
    </source>
</evidence>
<dbReference type="GO" id="GO:0004862">
    <property type="term" value="F:cAMP-dependent protein kinase inhibitor activity"/>
    <property type="evidence" value="ECO:0007669"/>
    <property type="project" value="InterPro"/>
</dbReference>
<sequence length="82" mass="8502">METSEPSTSTTSTSNSSANCSPTSASSSGGSGDTPGQSVDEFLNTGRTGRRNAMPDILEEKSSQLSTSDLPNELQKLNFNGI</sequence>
<evidence type="ECO:0000256" key="2">
    <source>
        <dbReference type="ARBA" id="ARBA00006393"/>
    </source>
</evidence>
<organism evidence="5">
    <name type="scientific">Oppiella nova</name>
    <dbReference type="NCBI Taxonomy" id="334625"/>
    <lineage>
        <taxon>Eukaryota</taxon>
        <taxon>Metazoa</taxon>
        <taxon>Ecdysozoa</taxon>
        <taxon>Arthropoda</taxon>
        <taxon>Chelicerata</taxon>
        <taxon>Arachnida</taxon>
        <taxon>Acari</taxon>
        <taxon>Acariformes</taxon>
        <taxon>Sarcoptiformes</taxon>
        <taxon>Oribatida</taxon>
        <taxon>Brachypylina</taxon>
        <taxon>Oppioidea</taxon>
        <taxon>Oppiidae</taxon>
        <taxon>Oppiella</taxon>
    </lineage>
</organism>
<feature type="compositionally biased region" description="Polar residues" evidence="4">
    <location>
        <begin position="63"/>
        <end position="82"/>
    </location>
</feature>
<evidence type="ECO:0000256" key="4">
    <source>
        <dbReference type="SAM" id="MobiDB-lite"/>
    </source>
</evidence>
<reference evidence="5" key="1">
    <citation type="submission" date="2020-11" db="EMBL/GenBank/DDBJ databases">
        <authorList>
            <person name="Tran Van P."/>
        </authorList>
    </citation>
    <scope>NUCLEOTIDE SEQUENCE</scope>
</reference>